<evidence type="ECO:0000259" key="6">
    <source>
        <dbReference type="PROSITE" id="PS50011"/>
    </source>
</evidence>
<dbReference type="GO" id="GO:0004674">
    <property type="term" value="F:protein serine/threonine kinase activity"/>
    <property type="evidence" value="ECO:0007669"/>
    <property type="project" value="UniProtKB-KW"/>
</dbReference>
<dbReference type="InterPro" id="IPR051175">
    <property type="entry name" value="CLK_kinases"/>
</dbReference>
<dbReference type="SUPFAM" id="SSF56112">
    <property type="entry name" value="Protein kinase-like (PK-like)"/>
    <property type="match status" value="1"/>
</dbReference>
<dbReference type="InterPro" id="IPR000719">
    <property type="entry name" value="Prot_kinase_dom"/>
</dbReference>
<dbReference type="Proteomes" id="UP000076738">
    <property type="component" value="Unassembled WGS sequence"/>
</dbReference>
<dbReference type="PROSITE" id="PS50011">
    <property type="entry name" value="PROTEIN_KINASE_DOM"/>
    <property type="match status" value="1"/>
</dbReference>
<dbReference type="EMBL" id="KV417353">
    <property type="protein sequence ID" value="KZO90058.1"/>
    <property type="molecule type" value="Genomic_DNA"/>
</dbReference>
<dbReference type="PROSITE" id="PS00108">
    <property type="entry name" value="PROTEIN_KINASE_ST"/>
    <property type="match status" value="1"/>
</dbReference>
<gene>
    <name evidence="7" type="ORF">CALVIDRAFT_547667</name>
</gene>
<keyword evidence="2" id="KW-0808">Transferase</keyword>
<evidence type="ECO:0000313" key="8">
    <source>
        <dbReference type="Proteomes" id="UP000076738"/>
    </source>
</evidence>
<dbReference type="PANTHER" id="PTHR45646:SF11">
    <property type="entry name" value="SERINE_THREONINE-PROTEIN KINASE DOA"/>
    <property type="match status" value="1"/>
</dbReference>
<sequence length="272" mass="29962">MTVLETKGSISVSPTALAKTAFNQVLCGLRHLHSVSLVHADLKLDNIMVGAYTDKPAEVGAVLNQEKARRYPPRLSENNATVCAAVSQPLPVPGLAEAMQCDFYLADFGSAQNEKEHTVEEIAHPDLRAPEVFLGGEWDCSADIWTFGCLLMEYFLQTRLFRMEARPELSLNSAEISILWQMMGVTMESCSEQLASCKKAGEFFENGRLKGVPTKSGDSVEVILKRYKPENLSQPGEIEALAALVKKCLCLTPKKRATADELLQDPWWGTGK</sequence>
<evidence type="ECO:0000256" key="5">
    <source>
        <dbReference type="ARBA" id="ARBA00022840"/>
    </source>
</evidence>
<dbReference type="GO" id="GO:0005524">
    <property type="term" value="F:ATP binding"/>
    <property type="evidence" value="ECO:0007669"/>
    <property type="project" value="UniProtKB-KW"/>
</dbReference>
<proteinExistence type="predicted"/>
<dbReference type="Gene3D" id="1.10.510.10">
    <property type="entry name" value="Transferase(Phosphotransferase) domain 1"/>
    <property type="match status" value="1"/>
</dbReference>
<feature type="domain" description="Protein kinase" evidence="6">
    <location>
        <begin position="1"/>
        <end position="268"/>
    </location>
</feature>
<evidence type="ECO:0000256" key="3">
    <source>
        <dbReference type="ARBA" id="ARBA00022741"/>
    </source>
</evidence>
<organism evidence="7 8">
    <name type="scientific">Calocera viscosa (strain TUFC12733)</name>
    <dbReference type="NCBI Taxonomy" id="1330018"/>
    <lineage>
        <taxon>Eukaryota</taxon>
        <taxon>Fungi</taxon>
        <taxon>Dikarya</taxon>
        <taxon>Basidiomycota</taxon>
        <taxon>Agaricomycotina</taxon>
        <taxon>Dacrymycetes</taxon>
        <taxon>Dacrymycetales</taxon>
        <taxon>Dacrymycetaceae</taxon>
        <taxon>Calocera</taxon>
    </lineage>
</organism>
<evidence type="ECO:0000256" key="2">
    <source>
        <dbReference type="ARBA" id="ARBA00022679"/>
    </source>
</evidence>
<dbReference type="OrthoDB" id="5979581at2759"/>
<accession>A0A167G0S0</accession>
<dbReference type="InterPro" id="IPR008271">
    <property type="entry name" value="Ser/Thr_kinase_AS"/>
</dbReference>
<reference evidence="7 8" key="1">
    <citation type="journal article" date="2016" name="Mol. Biol. Evol.">
        <title>Comparative Genomics of Early-Diverging Mushroom-Forming Fungi Provides Insights into the Origins of Lignocellulose Decay Capabilities.</title>
        <authorList>
            <person name="Nagy L.G."/>
            <person name="Riley R."/>
            <person name="Tritt A."/>
            <person name="Adam C."/>
            <person name="Daum C."/>
            <person name="Floudas D."/>
            <person name="Sun H."/>
            <person name="Yadav J.S."/>
            <person name="Pangilinan J."/>
            <person name="Larsson K.H."/>
            <person name="Matsuura K."/>
            <person name="Barry K."/>
            <person name="Labutti K."/>
            <person name="Kuo R."/>
            <person name="Ohm R.A."/>
            <person name="Bhattacharya S.S."/>
            <person name="Shirouzu T."/>
            <person name="Yoshinaga Y."/>
            <person name="Martin F.M."/>
            <person name="Grigoriev I.V."/>
            <person name="Hibbett D.S."/>
        </authorList>
    </citation>
    <scope>NUCLEOTIDE SEQUENCE [LARGE SCALE GENOMIC DNA]</scope>
    <source>
        <strain evidence="7 8">TUFC12733</strain>
    </source>
</reference>
<dbReference type="GO" id="GO:0005634">
    <property type="term" value="C:nucleus"/>
    <property type="evidence" value="ECO:0007669"/>
    <property type="project" value="TreeGrafter"/>
</dbReference>
<evidence type="ECO:0000256" key="4">
    <source>
        <dbReference type="ARBA" id="ARBA00022777"/>
    </source>
</evidence>
<evidence type="ECO:0000256" key="1">
    <source>
        <dbReference type="ARBA" id="ARBA00022527"/>
    </source>
</evidence>
<evidence type="ECO:0000313" key="7">
    <source>
        <dbReference type="EMBL" id="KZO90058.1"/>
    </source>
</evidence>
<dbReference type="SMART" id="SM00220">
    <property type="entry name" value="S_TKc"/>
    <property type="match status" value="1"/>
</dbReference>
<protein>
    <submittedName>
        <fullName evidence="7">Kinase-like protein</fullName>
    </submittedName>
</protein>
<keyword evidence="5" id="KW-0067">ATP-binding</keyword>
<dbReference type="PANTHER" id="PTHR45646">
    <property type="entry name" value="SERINE/THREONINE-PROTEIN KINASE DOA-RELATED"/>
    <property type="match status" value="1"/>
</dbReference>
<dbReference type="InterPro" id="IPR011009">
    <property type="entry name" value="Kinase-like_dom_sf"/>
</dbReference>
<keyword evidence="3" id="KW-0547">Nucleotide-binding</keyword>
<keyword evidence="4 7" id="KW-0418">Kinase</keyword>
<dbReference type="AlphaFoldDB" id="A0A167G0S0"/>
<keyword evidence="8" id="KW-1185">Reference proteome</keyword>
<name>A0A167G0S0_CALVF</name>
<keyword evidence="1" id="KW-0723">Serine/threonine-protein kinase</keyword>
<dbReference type="Pfam" id="PF00069">
    <property type="entry name" value="Pkinase"/>
    <property type="match status" value="1"/>
</dbReference>